<keyword evidence="2" id="KW-1185">Reference proteome</keyword>
<protein>
    <submittedName>
        <fullName evidence="1">Uncharacterized protein</fullName>
    </submittedName>
</protein>
<name>A0ABQ3VPL5_9CHLR</name>
<accession>A0ABQ3VPL5</accession>
<gene>
    <name evidence="1" type="ORF">KSZ_62030</name>
</gene>
<comment type="caution">
    <text evidence="1">The sequence shown here is derived from an EMBL/GenBank/DDBJ whole genome shotgun (WGS) entry which is preliminary data.</text>
</comment>
<evidence type="ECO:0000313" key="1">
    <source>
        <dbReference type="EMBL" id="GHO88197.1"/>
    </source>
</evidence>
<proteinExistence type="predicted"/>
<dbReference type="Proteomes" id="UP000635565">
    <property type="component" value="Unassembled WGS sequence"/>
</dbReference>
<reference evidence="1 2" key="1">
    <citation type="journal article" date="2021" name="Int. J. Syst. Evol. Microbiol.">
        <title>Reticulibacter mediterranei gen. nov., sp. nov., within the new family Reticulibacteraceae fam. nov., and Ktedonospora formicarum gen. nov., sp. nov., Ktedonobacter robiniae sp. nov., Dictyobacter formicarum sp. nov. and Dictyobacter arantiisoli sp. nov., belonging to the class Ktedonobacteria.</title>
        <authorList>
            <person name="Yabe S."/>
            <person name="Zheng Y."/>
            <person name="Wang C.M."/>
            <person name="Sakai Y."/>
            <person name="Abe K."/>
            <person name="Yokota A."/>
            <person name="Donadio S."/>
            <person name="Cavaletti L."/>
            <person name="Monciardini P."/>
        </authorList>
    </citation>
    <scope>NUCLEOTIDE SEQUENCE [LARGE SCALE GENOMIC DNA]</scope>
    <source>
        <strain evidence="1 2">SOSP1-9</strain>
    </source>
</reference>
<evidence type="ECO:0000313" key="2">
    <source>
        <dbReference type="Proteomes" id="UP000635565"/>
    </source>
</evidence>
<organism evidence="1 2">
    <name type="scientific">Dictyobacter formicarum</name>
    <dbReference type="NCBI Taxonomy" id="2778368"/>
    <lineage>
        <taxon>Bacteria</taxon>
        <taxon>Bacillati</taxon>
        <taxon>Chloroflexota</taxon>
        <taxon>Ktedonobacteria</taxon>
        <taxon>Ktedonobacterales</taxon>
        <taxon>Dictyobacteraceae</taxon>
        <taxon>Dictyobacter</taxon>
    </lineage>
</organism>
<dbReference type="EMBL" id="BNJJ01000022">
    <property type="protein sequence ID" value="GHO88197.1"/>
    <property type="molecule type" value="Genomic_DNA"/>
</dbReference>
<sequence length="104" mass="12427">MRETSVPWSRFSWWSSFYLIGKTCTIDQHKVKRKFVDEGGNVEEYVPMECRDDERVTPRGPHWMKNNSKLLGGWLEHKAKEAVYSDPASERETYMRMPLHHHFL</sequence>